<evidence type="ECO:0008006" key="3">
    <source>
        <dbReference type="Google" id="ProtNLM"/>
    </source>
</evidence>
<dbReference type="AlphaFoldDB" id="A0AA85JB42"/>
<dbReference type="WBParaSite" id="TREG1_19850.1">
    <property type="protein sequence ID" value="TREG1_19850.1"/>
    <property type="gene ID" value="TREG1_19850"/>
</dbReference>
<evidence type="ECO:0000313" key="2">
    <source>
        <dbReference type="WBParaSite" id="TREG1_19850.1"/>
    </source>
</evidence>
<keyword evidence="1" id="KW-1185">Reference proteome</keyword>
<evidence type="ECO:0000313" key="1">
    <source>
        <dbReference type="Proteomes" id="UP000050795"/>
    </source>
</evidence>
<name>A0AA85JB42_TRIRE</name>
<reference evidence="1" key="1">
    <citation type="submission" date="2022-06" db="EMBL/GenBank/DDBJ databases">
        <authorList>
            <person name="Berger JAMES D."/>
            <person name="Berger JAMES D."/>
        </authorList>
    </citation>
    <scope>NUCLEOTIDE SEQUENCE [LARGE SCALE GENOMIC DNA]</scope>
</reference>
<dbReference type="InterPro" id="IPR015797">
    <property type="entry name" value="NUDIX_hydrolase-like_dom_sf"/>
</dbReference>
<dbReference type="Gene3D" id="3.90.79.10">
    <property type="entry name" value="Nucleoside Triphosphate Pyrophosphohydrolase"/>
    <property type="match status" value="1"/>
</dbReference>
<accession>A0AA85JB42</accession>
<organism evidence="1 2">
    <name type="scientific">Trichobilharzia regenti</name>
    <name type="common">Nasal bird schistosome</name>
    <dbReference type="NCBI Taxonomy" id="157069"/>
    <lineage>
        <taxon>Eukaryota</taxon>
        <taxon>Metazoa</taxon>
        <taxon>Spiralia</taxon>
        <taxon>Lophotrochozoa</taxon>
        <taxon>Platyhelminthes</taxon>
        <taxon>Trematoda</taxon>
        <taxon>Digenea</taxon>
        <taxon>Strigeidida</taxon>
        <taxon>Schistosomatoidea</taxon>
        <taxon>Schistosomatidae</taxon>
        <taxon>Trichobilharzia</taxon>
    </lineage>
</organism>
<proteinExistence type="predicted"/>
<reference evidence="2" key="2">
    <citation type="submission" date="2023-11" db="UniProtKB">
        <authorList>
            <consortium name="WormBaseParasite"/>
        </authorList>
    </citation>
    <scope>IDENTIFICATION</scope>
</reference>
<dbReference type="Proteomes" id="UP000050795">
    <property type="component" value="Unassembled WGS sequence"/>
</dbReference>
<protein>
    <recommendedName>
        <fullName evidence="3">Nudix hydrolase domain-containing protein</fullName>
    </recommendedName>
</protein>
<dbReference type="SUPFAM" id="SSF55811">
    <property type="entry name" value="Nudix"/>
    <property type="match status" value="1"/>
</dbReference>
<sequence length="257" mass="28998">MLFLNTAGIWRDGLGLEDEAAVDIRQNSGDLIVENTSRGLSGTNLRFRDTAFRELTEELGLHTDFRNECRIEPLCAWEAAYPSRSDTIAGKSAIIPKSHHMVIYYSVKWSTSKSNSTFKDNRLCLPHFGLEADEVSAVVWLPRSVLTKLSEDWIAFEKYFQNQPITSFSEHSYPELSTMPTTIEIDKDQTPIWYWSIYSTEWQSIPANQLICGLTSSRNPSISSEHILKSESHCQPSGVTLGTLYAINCWLSSTSST</sequence>